<evidence type="ECO:0000256" key="8">
    <source>
        <dbReference type="ARBA" id="ARBA00023077"/>
    </source>
</evidence>
<dbReference type="RefSeq" id="WP_144230988.1">
    <property type="nucleotide sequence ID" value="NZ_CBCRVV010000011.1"/>
</dbReference>
<dbReference type="Gene3D" id="2.40.170.20">
    <property type="entry name" value="TonB-dependent receptor, beta-barrel domain"/>
    <property type="match status" value="1"/>
</dbReference>
<evidence type="ECO:0000259" key="12">
    <source>
        <dbReference type="Pfam" id="PF07715"/>
    </source>
</evidence>
<dbReference type="OrthoDB" id="127311at2"/>
<keyword evidence="13" id="KW-0675">Receptor</keyword>
<keyword evidence="4" id="KW-0410">Iron transport</keyword>
<dbReference type="PANTHER" id="PTHR32552">
    <property type="entry name" value="FERRICHROME IRON RECEPTOR-RELATED"/>
    <property type="match status" value="1"/>
</dbReference>
<keyword evidence="9 11" id="KW-0472">Membrane</keyword>
<reference evidence="13 14" key="1">
    <citation type="submission" date="2019-07" db="EMBL/GenBank/DDBJ databases">
        <title>Description of 53C-WASEF.</title>
        <authorList>
            <person name="Pitt A."/>
            <person name="Hahn M.W."/>
        </authorList>
    </citation>
    <scope>NUCLEOTIDE SEQUENCE [LARGE SCALE GENOMIC DNA]</scope>
    <source>
        <strain evidence="13 14">53C-WASEF</strain>
    </source>
</reference>
<evidence type="ECO:0000256" key="6">
    <source>
        <dbReference type="ARBA" id="ARBA00023004"/>
    </source>
</evidence>
<evidence type="ECO:0000313" key="14">
    <source>
        <dbReference type="Proteomes" id="UP000315648"/>
    </source>
</evidence>
<sequence>MTSPWAFYRAGLRAPIRLFLCTGLVVLTLVSSVVLRADEDPVTLQSVEVTAQSAEASRLAVPGAVTAYDGSFLVANGINDYEQLAPLVPGFFATNQSVDNVSLNLRGLTSDSSDPRVQPRVSVFQDGIGLNNIHGNNVAWFDLDSVSVFKGPQPTRFGEGVETGAVSITSNRARNESSGHLTVGFGDFNTRLAEAAINRPVVADKLFIRVAVMVEERDGYVKNLADGSDLQGDGTVGFRTSLRWQPTAATTVDLILNYQHDDTSGTAFKSGVIGVPPAFIDTNPYTPANLNRGSELGIVRDVTGLTGIVRHEVNETWTLTSTSAWRQVDNRDEFDADGSFLYLLEVGERFDGQQLSQELRLDYDRGGRFTASTGVQVAWSRDDQEVLVRTNENLLNLFLGNPPAPGLNPRYMERHTHEAETTSGDVFGRVDYKLTDKLNVGGGLRVTQERIVSRYQSFAAPVPGNLVGGLPTSGGSNNFFQNTAGELTNSADEQSWAGQLDARYAFTPRFATYASVSRGRRPTVVDFNEMTLAPRQGAEESVWNYEVGIKGASAGRRIRYDASVFQYYFDHFQTQRVVSPGVIAPFDGGRARGQGFETTVAADVARELTLFAAYGFTDAKFSAQGENGQPQAFAGNSFRMTSEHVVSLGGTLSLPFVDKGTVFFTPLLMYRSAYYFEDDNAQNGGILRQGGFALVNLRVGYRSRTQRWEVVGYMNNVFEKQYLLDAGNIGGAYGIPTFIPAAPRTVGMKATMRF</sequence>
<comment type="caution">
    <text evidence="13">The sequence shown here is derived from an EMBL/GenBank/DDBJ whole genome shotgun (WGS) entry which is preliminary data.</text>
</comment>
<organism evidence="13 14">
    <name type="scientific">Rariglobus hedericola</name>
    <dbReference type="NCBI Taxonomy" id="2597822"/>
    <lineage>
        <taxon>Bacteria</taxon>
        <taxon>Pseudomonadati</taxon>
        <taxon>Verrucomicrobiota</taxon>
        <taxon>Opitutia</taxon>
        <taxon>Opitutales</taxon>
        <taxon>Opitutaceae</taxon>
        <taxon>Rariglobus</taxon>
    </lineage>
</organism>
<dbReference type="SUPFAM" id="SSF56935">
    <property type="entry name" value="Porins"/>
    <property type="match status" value="1"/>
</dbReference>
<dbReference type="InterPro" id="IPR039426">
    <property type="entry name" value="TonB-dep_rcpt-like"/>
</dbReference>
<evidence type="ECO:0000256" key="2">
    <source>
        <dbReference type="ARBA" id="ARBA00022448"/>
    </source>
</evidence>
<keyword evidence="5 11" id="KW-0812">Transmembrane</keyword>
<dbReference type="GO" id="GO:0006826">
    <property type="term" value="P:iron ion transport"/>
    <property type="evidence" value="ECO:0007669"/>
    <property type="project" value="UniProtKB-KW"/>
</dbReference>
<dbReference type="PANTHER" id="PTHR32552:SF81">
    <property type="entry name" value="TONB-DEPENDENT OUTER MEMBRANE RECEPTOR"/>
    <property type="match status" value="1"/>
</dbReference>
<evidence type="ECO:0000256" key="1">
    <source>
        <dbReference type="ARBA" id="ARBA00004571"/>
    </source>
</evidence>
<evidence type="ECO:0000256" key="4">
    <source>
        <dbReference type="ARBA" id="ARBA00022496"/>
    </source>
</evidence>
<evidence type="ECO:0000256" key="11">
    <source>
        <dbReference type="PROSITE-ProRule" id="PRU01360"/>
    </source>
</evidence>
<keyword evidence="2 11" id="KW-0813">Transport</keyword>
<evidence type="ECO:0000313" key="13">
    <source>
        <dbReference type="EMBL" id="TSJ77167.1"/>
    </source>
</evidence>
<dbReference type="Proteomes" id="UP000315648">
    <property type="component" value="Unassembled WGS sequence"/>
</dbReference>
<keyword evidence="10 11" id="KW-0998">Cell outer membrane</keyword>
<dbReference type="InterPro" id="IPR012910">
    <property type="entry name" value="Plug_dom"/>
</dbReference>
<keyword evidence="8" id="KW-0798">TonB box</keyword>
<dbReference type="PROSITE" id="PS52016">
    <property type="entry name" value="TONB_DEPENDENT_REC_3"/>
    <property type="match status" value="1"/>
</dbReference>
<dbReference type="GO" id="GO:0009279">
    <property type="term" value="C:cell outer membrane"/>
    <property type="evidence" value="ECO:0007669"/>
    <property type="project" value="UniProtKB-SubCell"/>
</dbReference>
<proteinExistence type="inferred from homology"/>
<dbReference type="Pfam" id="PF07715">
    <property type="entry name" value="Plug"/>
    <property type="match status" value="1"/>
</dbReference>
<name>A0A556QKL9_9BACT</name>
<evidence type="ECO:0000256" key="3">
    <source>
        <dbReference type="ARBA" id="ARBA00022452"/>
    </source>
</evidence>
<keyword evidence="7" id="KW-0406">Ion transport</keyword>
<protein>
    <submittedName>
        <fullName evidence="13">TonB-dependent receptor</fullName>
    </submittedName>
</protein>
<feature type="domain" description="TonB-dependent receptor plug" evidence="12">
    <location>
        <begin position="60"/>
        <end position="160"/>
    </location>
</feature>
<evidence type="ECO:0000256" key="5">
    <source>
        <dbReference type="ARBA" id="ARBA00022692"/>
    </source>
</evidence>
<keyword evidence="6" id="KW-0408">Iron</keyword>
<dbReference type="EMBL" id="VMBG01000002">
    <property type="protein sequence ID" value="TSJ77167.1"/>
    <property type="molecule type" value="Genomic_DNA"/>
</dbReference>
<comment type="subcellular location">
    <subcellularLocation>
        <location evidence="1 11">Cell outer membrane</location>
        <topology evidence="1 11">Multi-pass membrane protein</topology>
    </subcellularLocation>
</comment>
<accession>A0A556QKL9</accession>
<gene>
    <name evidence="13" type="ORF">FPL22_13780</name>
</gene>
<keyword evidence="14" id="KW-1185">Reference proteome</keyword>
<comment type="similarity">
    <text evidence="11">Belongs to the TonB-dependent receptor family.</text>
</comment>
<evidence type="ECO:0000256" key="9">
    <source>
        <dbReference type="ARBA" id="ARBA00023136"/>
    </source>
</evidence>
<dbReference type="AlphaFoldDB" id="A0A556QKL9"/>
<evidence type="ECO:0000256" key="7">
    <source>
        <dbReference type="ARBA" id="ARBA00023065"/>
    </source>
</evidence>
<evidence type="ECO:0000256" key="10">
    <source>
        <dbReference type="ARBA" id="ARBA00023237"/>
    </source>
</evidence>
<keyword evidence="3 11" id="KW-1134">Transmembrane beta strand</keyword>
<dbReference type="InterPro" id="IPR036942">
    <property type="entry name" value="Beta-barrel_TonB_sf"/>
</dbReference>